<dbReference type="Proteomes" id="UP000055854">
    <property type="component" value="Unassembled WGS sequence"/>
</dbReference>
<reference evidence="2 3" key="1">
    <citation type="submission" date="2015-11" db="EMBL/GenBank/DDBJ databases">
        <title>Long Read and Single Molecule DNA Sequencing Simplifies Genome Assembly and TAL Effector Gene Analysis of Xanthomonas translucens.</title>
        <authorList>
            <person name="Peng Z."/>
            <person name="Hu Y."/>
            <person name="Xie J."/>
            <person name="Potnis N."/>
            <person name="Akhunova A."/>
            <person name="Jones J."/>
            <person name="Liu Z."/>
            <person name="White F."/>
            <person name="Liu S."/>
        </authorList>
    </citation>
    <scope>NUCLEOTIDE SEQUENCE [LARGE SCALE GENOMIC DNA]</scope>
    <source>
        <strain evidence="2 3">B1</strain>
    </source>
</reference>
<evidence type="ECO:0000313" key="2">
    <source>
        <dbReference type="EMBL" id="KWV12060.1"/>
    </source>
</evidence>
<feature type="region of interest" description="Disordered" evidence="1">
    <location>
        <begin position="1"/>
        <end position="155"/>
    </location>
</feature>
<proteinExistence type="predicted"/>
<dbReference type="OrthoDB" id="10017758at2"/>
<feature type="compositionally biased region" description="Polar residues" evidence="1">
    <location>
        <begin position="100"/>
        <end position="113"/>
    </location>
</feature>
<dbReference type="AlphaFoldDB" id="A0A109HH67"/>
<evidence type="ECO:0000313" key="3">
    <source>
        <dbReference type="Proteomes" id="UP000055854"/>
    </source>
</evidence>
<protein>
    <submittedName>
        <fullName evidence="2">Type III secretion system export control protein</fullName>
    </submittedName>
</protein>
<organism evidence="2 3">
    <name type="scientific">Xanthomonas campestris pv. translucens</name>
    <dbReference type="NCBI Taxonomy" id="343"/>
    <lineage>
        <taxon>Bacteria</taxon>
        <taxon>Pseudomonadati</taxon>
        <taxon>Pseudomonadota</taxon>
        <taxon>Gammaproteobacteria</taxon>
        <taxon>Lysobacterales</taxon>
        <taxon>Lysobacteraceae</taxon>
        <taxon>Xanthomonas</taxon>
        <taxon>Xanthomonas translucens group</taxon>
    </lineage>
</organism>
<dbReference type="RefSeq" id="WP_060748484.1">
    <property type="nucleotide sequence ID" value="NZ_LNTA01000237.1"/>
</dbReference>
<accession>A0A109HH67</accession>
<sequence>MIKPRFGRITRSRTQIDSADGTPPECPASDAHAQESSESESPWSGAVTSSARFPPSWRKRRRLVGGRHVEEEGELPEPPSLALETERDAEAASLKVHAGAQQQKNQESGQHQNPGGGAAHGGSAHDATPASAQSSAAAPSSQAGDAPVPAAAAQLSESDAAFEQILHGYRSAASDQAQPALARALLQVRDRVLDRSLPTSFNIASWILLREHIARTTPANVTATPSKSLEQVRTQLRELVKPTSNMPEPATQTLHLLLPLLLLHADRPRNARHRQRAIAMLDIACIGMGGVRA</sequence>
<feature type="compositionally biased region" description="Polar residues" evidence="1">
    <location>
        <begin position="34"/>
        <end position="51"/>
    </location>
</feature>
<gene>
    <name evidence="2" type="ORF">ATB53_01185</name>
</gene>
<feature type="compositionally biased region" description="Basic residues" evidence="1">
    <location>
        <begin position="1"/>
        <end position="11"/>
    </location>
</feature>
<dbReference type="EMBL" id="LNTA01000237">
    <property type="protein sequence ID" value="KWV12060.1"/>
    <property type="molecule type" value="Genomic_DNA"/>
</dbReference>
<evidence type="ECO:0000256" key="1">
    <source>
        <dbReference type="SAM" id="MobiDB-lite"/>
    </source>
</evidence>
<comment type="caution">
    <text evidence="2">The sequence shown here is derived from an EMBL/GenBank/DDBJ whole genome shotgun (WGS) entry which is preliminary data.</text>
</comment>
<feature type="compositionally biased region" description="Low complexity" evidence="1">
    <location>
        <begin position="121"/>
        <end position="155"/>
    </location>
</feature>
<name>A0A109HH67_XANCT</name>